<dbReference type="GO" id="GO:0003677">
    <property type="term" value="F:DNA binding"/>
    <property type="evidence" value="ECO:0007669"/>
    <property type="project" value="UniProtKB-KW"/>
</dbReference>
<dbReference type="SUPFAM" id="SSF52172">
    <property type="entry name" value="CheY-like"/>
    <property type="match status" value="1"/>
</dbReference>
<dbReference type="PANTHER" id="PTHR43214">
    <property type="entry name" value="TWO-COMPONENT RESPONSE REGULATOR"/>
    <property type="match status" value="1"/>
</dbReference>
<feature type="domain" description="HTH luxR-type" evidence="7">
    <location>
        <begin position="216"/>
        <end position="281"/>
    </location>
</feature>
<feature type="compositionally biased region" description="Basic and acidic residues" evidence="6">
    <location>
        <begin position="49"/>
        <end position="62"/>
    </location>
</feature>
<feature type="modified residue" description="4-aspartylphosphate" evidence="5">
    <location>
        <position position="124"/>
    </location>
</feature>
<gene>
    <name evidence="9" type="ORF">F3087_08370</name>
</gene>
<proteinExistence type="predicted"/>
<accession>A0A5N0EJW0</accession>
<evidence type="ECO:0000256" key="3">
    <source>
        <dbReference type="ARBA" id="ARBA00023125"/>
    </source>
</evidence>
<organism evidence="9 10">
    <name type="scientific">Nocardia colli</name>
    <dbReference type="NCBI Taxonomy" id="2545717"/>
    <lineage>
        <taxon>Bacteria</taxon>
        <taxon>Bacillati</taxon>
        <taxon>Actinomycetota</taxon>
        <taxon>Actinomycetes</taxon>
        <taxon>Mycobacteriales</taxon>
        <taxon>Nocardiaceae</taxon>
        <taxon>Nocardia</taxon>
    </lineage>
</organism>
<dbReference type="OrthoDB" id="3170288at2"/>
<protein>
    <submittedName>
        <fullName evidence="9">Response regulator transcription factor</fullName>
    </submittedName>
</protein>
<dbReference type="PROSITE" id="PS50043">
    <property type="entry name" value="HTH_LUXR_2"/>
    <property type="match status" value="1"/>
</dbReference>
<dbReference type="CDD" id="cd06170">
    <property type="entry name" value="LuxR_C_like"/>
    <property type="match status" value="1"/>
</dbReference>
<dbReference type="SUPFAM" id="SSF46894">
    <property type="entry name" value="C-terminal effector domain of the bipartite response regulators"/>
    <property type="match status" value="1"/>
</dbReference>
<dbReference type="InterPro" id="IPR039420">
    <property type="entry name" value="WalR-like"/>
</dbReference>
<evidence type="ECO:0000256" key="2">
    <source>
        <dbReference type="ARBA" id="ARBA00023015"/>
    </source>
</evidence>
<dbReference type="GO" id="GO:0000160">
    <property type="term" value="P:phosphorelay signal transduction system"/>
    <property type="evidence" value="ECO:0007669"/>
    <property type="project" value="InterPro"/>
</dbReference>
<dbReference type="InterPro" id="IPR001789">
    <property type="entry name" value="Sig_transdc_resp-reg_receiver"/>
</dbReference>
<feature type="domain" description="Response regulatory" evidence="8">
    <location>
        <begin position="73"/>
        <end position="189"/>
    </location>
</feature>
<dbReference type="EMBL" id="VXLC01000003">
    <property type="protein sequence ID" value="KAA8888999.1"/>
    <property type="molecule type" value="Genomic_DNA"/>
</dbReference>
<evidence type="ECO:0000313" key="9">
    <source>
        <dbReference type="EMBL" id="KAA8888999.1"/>
    </source>
</evidence>
<evidence type="ECO:0000256" key="4">
    <source>
        <dbReference type="ARBA" id="ARBA00023163"/>
    </source>
</evidence>
<evidence type="ECO:0000256" key="1">
    <source>
        <dbReference type="ARBA" id="ARBA00022553"/>
    </source>
</evidence>
<keyword evidence="1 5" id="KW-0597">Phosphoprotein</keyword>
<evidence type="ECO:0000256" key="5">
    <source>
        <dbReference type="PROSITE-ProRule" id="PRU00169"/>
    </source>
</evidence>
<evidence type="ECO:0000256" key="6">
    <source>
        <dbReference type="SAM" id="MobiDB-lite"/>
    </source>
</evidence>
<dbReference type="SMART" id="SM00421">
    <property type="entry name" value="HTH_LUXR"/>
    <property type="match status" value="1"/>
</dbReference>
<feature type="region of interest" description="Disordered" evidence="6">
    <location>
        <begin position="37"/>
        <end position="65"/>
    </location>
</feature>
<keyword evidence="3" id="KW-0238">DNA-binding</keyword>
<dbReference type="Proteomes" id="UP000323876">
    <property type="component" value="Unassembled WGS sequence"/>
</dbReference>
<dbReference type="PRINTS" id="PR00038">
    <property type="entry name" value="HTHLUXR"/>
</dbReference>
<keyword evidence="10" id="KW-1185">Reference proteome</keyword>
<dbReference type="Pfam" id="PF00072">
    <property type="entry name" value="Response_reg"/>
    <property type="match status" value="1"/>
</dbReference>
<name>A0A5N0EJW0_9NOCA</name>
<sequence>MNSRSDSASNHPLLKVASSFVLAITAATLSVTGVPSATASASSTVETHQPIDCDRHFDRSQTDTDSTSRATISVLLADNHAVFRSGLRAAIGTQPDIECVAEVDHGVAAIREIERLRPDVALLDLDMPGIDGPATIDAFAALGGATRILTLTSSDTDENLYRALCLGASGFLVKTLPSTGLISAIRMAARGDALIDPSLTRRLVTRLATGIEPFPAAPEVETLTAREHQVLMLIARAYTNPEIAEALGVGEQTVKTHVSNVLAKLGVRDRVHAAVYAHTRRIVSQEAPDTFPRYDLRGGSAHGAAGMIGGT</sequence>
<comment type="caution">
    <text evidence="9">The sequence shown here is derived from an EMBL/GenBank/DDBJ whole genome shotgun (WGS) entry which is preliminary data.</text>
</comment>
<dbReference type="GO" id="GO:0006355">
    <property type="term" value="P:regulation of DNA-templated transcription"/>
    <property type="evidence" value="ECO:0007669"/>
    <property type="project" value="InterPro"/>
</dbReference>
<reference evidence="9 10" key="1">
    <citation type="submission" date="2019-09" db="EMBL/GenBank/DDBJ databases">
        <authorList>
            <person name="Wang X."/>
        </authorList>
    </citation>
    <scope>NUCLEOTIDE SEQUENCE [LARGE SCALE GENOMIC DNA]</scope>
    <source>
        <strain evidence="9 10">CICC 11023</strain>
    </source>
</reference>
<keyword evidence="2" id="KW-0805">Transcription regulation</keyword>
<keyword evidence="4" id="KW-0804">Transcription</keyword>
<dbReference type="InterPro" id="IPR058245">
    <property type="entry name" value="NreC/VraR/RcsB-like_REC"/>
</dbReference>
<dbReference type="InterPro" id="IPR016032">
    <property type="entry name" value="Sig_transdc_resp-reg_C-effctor"/>
</dbReference>
<dbReference type="RefSeq" id="WP_150401274.1">
    <property type="nucleotide sequence ID" value="NZ_VXLC01000003.1"/>
</dbReference>
<evidence type="ECO:0000259" key="7">
    <source>
        <dbReference type="PROSITE" id="PS50043"/>
    </source>
</evidence>
<dbReference type="Gene3D" id="3.40.50.2300">
    <property type="match status" value="1"/>
</dbReference>
<evidence type="ECO:0000313" key="10">
    <source>
        <dbReference type="Proteomes" id="UP000323876"/>
    </source>
</evidence>
<dbReference type="AlphaFoldDB" id="A0A5N0EJW0"/>
<dbReference type="CDD" id="cd17535">
    <property type="entry name" value="REC_NarL-like"/>
    <property type="match status" value="1"/>
</dbReference>
<dbReference type="SMART" id="SM00448">
    <property type="entry name" value="REC"/>
    <property type="match status" value="1"/>
</dbReference>
<dbReference type="Pfam" id="PF00196">
    <property type="entry name" value="GerE"/>
    <property type="match status" value="1"/>
</dbReference>
<dbReference type="InterPro" id="IPR011006">
    <property type="entry name" value="CheY-like_superfamily"/>
</dbReference>
<dbReference type="PROSITE" id="PS50110">
    <property type="entry name" value="RESPONSE_REGULATORY"/>
    <property type="match status" value="1"/>
</dbReference>
<dbReference type="InterPro" id="IPR000792">
    <property type="entry name" value="Tscrpt_reg_LuxR_C"/>
</dbReference>
<dbReference type="PANTHER" id="PTHR43214:SF24">
    <property type="entry name" value="TRANSCRIPTIONAL REGULATORY PROTEIN NARL-RELATED"/>
    <property type="match status" value="1"/>
</dbReference>
<evidence type="ECO:0000259" key="8">
    <source>
        <dbReference type="PROSITE" id="PS50110"/>
    </source>
</evidence>